<keyword evidence="7 8" id="KW-0472">Membrane</keyword>
<dbReference type="PANTHER" id="PTHR42865:SF7">
    <property type="entry name" value="PROTON_GLUTAMATE-ASPARTATE SYMPORTER"/>
    <property type="match status" value="1"/>
</dbReference>
<dbReference type="InterPro" id="IPR001991">
    <property type="entry name" value="Na-dicarboxylate_symporter"/>
</dbReference>
<feature type="transmembrane region" description="Helical" evidence="8">
    <location>
        <begin position="142"/>
        <end position="167"/>
    </location>
</feature>
<dbReference type="Pfam" id="PF00375">
    <property type="entry name" value="SDF"/>
    <property type="match status" value="1"/>
</dbReference>
<feature type="transmembrane region" description="Helical" evidence="8">
    <location>
        <begin position="377"/>
        <end position="394"/>
    </location>
</feature>
<feature type="transmembrane region" description="Helical" evidence="8">
    <location>
        <begin position="53"/>
        <end position="72"/>
    </location>
</feature>
<dbReference type="SUPFAM" id="SSF118215">
    <property type="entry name" value="Proton glutamate symport protein"/>
    <property type="match status" value="1"/>
</dbReference>
<dbReference type="PANTHER" id="PTHR42865">
    <property type="entry name" value="PROTON/GLUTAMATE-ASPARTATE SYMPORTER"/>
    <property type="match status" value="1"/>
</dbReference>
<gene>
    <name evidence="9" type="ORF">ENL40_06830</name>
</gene>
<dbReference type="GO" id="GO:0006835">
    <property type="term" value="P:dicarboxylic acid transport"/>
    <property type="evidence" value="ECO:0007669"/>
    <property type="project" value="UniProtKB-ARBA"/>
</dbReference>
<feature type="transmembrane region" description="Helical" evidence="8">
    <location>
        <begin position="12"/>
        <end position="33"/>
    </location>
</feature>
<dbReference type="Gene3D" id="1.10.3860.10">
    <property type="entry name" value="Sodium:dicarboxylate symporter"/>
    <property type="match status" value="1"/>
</dbReference>
<dbReference type="FunFam" id="1.10.3860.10:FF:000001">
    <property type="entry name" value="C4-dicarboxylate transport protein"/>
    <property type="match status" value="1"/>
</dbReference>
<evidence type="ECO:0000256" key="8">
    <source>
        <dbReference type="SAM" id="Phobius"/>
    </source>
</evidence>
<proteinExistence type="predicted"/>
<organism evidence="9">
    <name type="scientific">Thermococcus litoralis</name>
    <dbReference type="NCBI Taxonomy" id="2265"/>
    <lineage>
        <taxon>Archaea</taxon>
        <taxon>Methanobacteriati</taxon>
        <taxon>Methanobacteriota</taxon>
        <taxon>Thermococci</taxon>
        <taxon>Thermococcales</taxon>
        <taxon>Thermococcaceae</taxon>
        <taxon>Thermococcus</taxon>
    </lineage>
</organism>
<comment type="caution">
    <text evidence="9">The sequence shown here is derived from an EMBL/GenBank/DDBJ whole genome shotgun (WGS) entry which is preliminary data.</text>
</comment>
<feature type="transmembrane region" description="Helical" evidence="8">
    <location>
        <begin position="203"/>
        <end position="221"/>
    </location>
</feature>
<evidence type="ECO:0000256" key="3">
    <source>
        <dbReference type="ARBA" id="ARBA00022475"/>
    </source>
</evidence>
<evidence type="ECO:0000313" key="9">
    <source>
        <dbReference type="EMBL" id="HHI01161.1"/>
    </source>
</evidence>
<dbReference type="PROSITE" id="PS00713">
    <property type="entry name" value="NA_DICARBOXYL_SYMP_1"/>
    <property type="match status" value="1"/>
</dbReference>
<evidence type="ECO:0000256" key="2">
    <source>
        <dbReference type="ARBA" id="ARBA00022448"/>
    </source>
</evidence>
<feature type="transmembrane region" description="Helical" evidence="8">
    <location>
        <begin position="233"/>
        <end position="253"/>
    </location>
</feature>
<sequence>MGLLKSYLDYPILRKIFIGLLLGAAYGLIVGAIGHPGAATAIKPLGDLFVRLLKMLVMPIILASLVVGAASISPARLGRVGVKIVVYYLITSAFAVSIGLIMANLFKPGLGLQLGTGEGKAIEAQAPSLVQTLLNIVPTNPFGALASGAVLPTIFFAIVLGIALSYLMNSENERIRNSATTLYNAFDGLAEAMYKIVRGVMQYAPIGVFALIAYIMATQGVKVVGPLAKVTVAVYLGLALQIVVVYGILLKIFGLDLIKFLSKAKDAMVTAFVTRSSSGTLPVTMRVAEENMGVPRSIYSFTLPLGATINMDGTAIYQGVCAMFIAYAIGHPLPFSQQLIIVLTAVLASIGTAGVPGAGAIMLAMVLESVGLPLEPGTPVALAYAMILGIDAILDMGRTMVNVTGDLAGTTIVAKTEGELDVSKW</sequence>
<dbReference type="Proteomes" id="UP000886217">
    <property type="component" value="Unassembled WGS sequence"/>
</dbReference>
<dbReference type="AlphaFoldDB" id="A0A7C5JZT2"/>
<name>A0A7C5JZT2_THELI</name>
<dbReference type="GO" id="GO:0005886">
    <property type="term" value="C:plasma membrane"/>
    <property type="evidence" value="ECO:0007669"/>
    <property type="project" value="UniProtKB-SubCell"/>
</dbReference>
<dbReference type="InterPro" id="IPR036458">
    <property type="entry name" value="Na:dicarbo_symporter_sf"/>
</dbReference>
<feature type="transmembrane region" description="Helical" evidence="8">
    <location>
        <begin position="84"/>
        <end position="106"/>
    </location>
</feature>
<comment type="subcellular location">
    <subcellularLocation>
        <location evidence="1">Cell membrane</location>
        <topology evidence="1">Multi-pass membrane protein</topology>
    </subcellularLocation>
</comment>
<reference evidence="9" key="1">
    <citation type="journal article" date="2020" name="mSystems">
        <title>Genome- and Community-Level Interaction Insights into Carbon Utilization and Element Cycling Functions of Hydrothermarchaeota in Hydrothermal Sediment.</title>
        <authorList>
            <person name="Zhou Z."/>
            <person name="Liu Y."/>
            <person name="Xu W."/>
            <person name="Pan J."/>
            <person name="Luo Z.H."/>
            <person name="Li M."/>
        </authorList>
    </citation>
    <scope>NUCLEOTIDE SEQUENCE [LARGE SCALE GENOMIC DNA]</scope>
    <source>
        <strain evidence="9">HyVt-93</strain>
    </source>
</reference>
<keyword evidence="6 8" id="KW-1133">Transmembrane helix</keyword>
<keyword evidence="3" id="KW-1003">Cell membrane</keyword>
<accession>A0A7C5JZT2</accession>
<evidence type="ECO:0000256" key="7">
    <source>
        <dbReference type="ARBA" id="ARBA00023136"/>
    </source>
</evidence>
<dbReference type="InterPro" id="IPR018107">
    <property type="entry name" value="Na-dicarboxylate_symporter_CS"/>
</dbReference>
<evidence type="ECO:0000256" key="4">
    <source>
        <dbReference type="ARBA" id="ARBA00022692"/>
    </source>
</evidence>
<evidence type="ECO:0000256" key="5">
    <source>
        <dbReference type="ARBA" id="ARBA00022847"/>
    </source>
</evidence>
<dbReference type="PRINTS" id="PR00173">
    <property type="entry name" value="EDTRNSPORT"/>
</dbReference>
<evidence type="ECO:0000256" key="1">
    <source>
        <dbReference type="ARBA" id="ARBA00004651"/>
    </source>
</evidence>
<evidence type="ECO:0000256" key="6">
    <source>
        <dbReference type="ARBA" id="ARBA00022989"/>
    </source>
</evidence>
<dbReference type="GO" id="GO:0015293">
    <property type="term" value="F:symporter activity"/>
    <property type="evidence" value="ECO:0007669"/>
    <property type="project" value="UniProtKB-KW"/>
</dbReference>
<protein>
    <submittedName>
        <fullName evidence="9">Dicarboxylate/amino acid:cation symporter</fullName>
    </submittedName>
</protein>
<keyword evidence="2" id="KW-0813">Transport</keyword>
<feature type="transmembrane region" description="Helical" evidence="8">
    <location>
        <begin position="339"/>
        <end position="365"/>
    </location>
</feature>
<keyword evidence="4 8" id="KW-0812">Transmembrane</keyword>
<dbReference type="EMBL" id="DRTU01000278">
    <property type="protein sequence ID" value="HHI01161.1"/>
    <property type="molecule type" value="Genomic_DNA"/>
</dbReference>
<keyword evidence="5" id="KW-0769">Symport</keyword>